<dbReference type="STRING" id="1129794.C427_1713"/>
<evidence type="ECO:0008006" key="3">
    <source>
        <dbReference type="Google" id="ProtNLM"/>
    </source>
</evidence>
<dbReference type="RefSeq" id="WP_007643805.1">
    <property type="nucleotide sequence ID" value="NC_020514.1"/>
</dbReference>
<accession>K7AEE1</accession>
<protein>
    <recommendedName>
        <fullName evidence="3">SnoaL-like domain-containing protein</fullName>
    </recommendedName>
</protein>
<dbReference type="HOGENOM" id="CLU_1794777_0_0_6"/>
<dbReference type="AlphaFoldDB" id="K7AEE1"/>
<gene>
    <name evidence="1" type="ORF">C427_1713</name>
</gene>
<evidence type="ECO:0000313" key="2">
    <source>
        <dbReference type="Proteomes" id="UP000011864"/>
    </source>
</evidence>
<organism evidence="1 2">
    <name type="scientific">Paraglaciecola psychrophila 170</name>
    <dbReference type="NCBI Taxonomy" id="1129794"/>
    <lineage>
        <taxon>Bacteria</taxon>
        <taxon>Pseudomonadati</taxon>
        <taxon>Pseudomonadota</taxon>
        <taxon>Gammaproteobacteria</taxon>
        <taxon>Alteromonadales</taxon>
        <taxon>Alteromonadaceae</taxon>
        <taxon>Paraglaciecola</taxon>
    </lineage>
</organism>
<dbReference type="Proteomes" id="UP000011864">
    <property type="component" value="Chromosome"/>
</dbReference>
<keyword evidence="2" id="KW-1185">Reference proteome</keyword>
<sequence>MPIDSEYFLDIYATALNTFDPKQVVSFYLPPTIIMSDKSKKVITSEKKLEHNLSRIFTKLKQAGIKKFVPKLQQTIRLSGSLFFSKMRWQFYVDQDRLCFSCASSYTLQKMPDKQLEIIVTVIDDDENKLIDIFSLAE</sequence>
<evidence type="ECO:0000313" key="1">
    <source>
        <dbReference type="EMBL" id="AGH43822.1"/>
    </source>
</evidence>
<reference evidence="1 2" key="1">
    <citation type="journal article" date="2013" name="Genome Announc.">
        <title>Complete Genome Sequence of Glaciecola psychrophila Strain 170T.</title>
        <authorList>
            <person name="Yin J."/>
            <person name="Chen J."/>
            <person name="Liu G."/>
            <person name="Yu Y."/>
            <person name="Song L."/>
            <person name="Wang X."/>
            <person name="Qu X."/>
        </authorList>
    </citation>
    <scope>NUCLEOTIDE SEQUENCE [LARGE SCALE GENOMIC DNA]</scope>
    <source>
        <strain evidence="1 2">170</strain>
    </source>
</reference>
<name>K7AEE1_9ALTE</name>
<dbReference type="eggNOG" id="ENOG5033H19">
    <property type="taxonomic scope" value="Bacteria"/>
</dbReference>
<dbReference type="PATRIC" id="fig|1129794.4.peg.1697"/>
<dbReference type="OrthoDB" id="5770023at2"/>
<dbReference type="EMBL" id="CP003837">
    <property type="protein sequence ID" value="AGH43822.1"/>
    <property type="molecule type" value="Genomic_DNA"/>
</dbReference>
<proteinExistence type="predicted"/>
<dbReference type="KEGG" id="gps:C427_1713"/>